<dbReference type="PANTHER" id="PTHR43289">
    <property type="entry name" value="MITOGEN-ACTIVATED PROTEIN KINASE KINASE KINASE 20-RELATED"/>
    <property type="match status" value="1"/>
</dbReference>
<dbReference type="Proteomes" id="UP000215441">
    <property type="component" value="Unassembled WGS sequence"/>
</dbReference>
<evidence type="ECO:0000259" key="10">
    <source>
        <dbReference type="PROSITE" id="PS50011"/>
    </source>
</evidence>
<feature type="compositionally biased region" description="Basic and acidic residues" evidence="8">
    <location>
        <begin position="850"/>
        <end position="861"/>
    </location>
</feature>
<evidence type="ECO:0000256" key="7">
    <source>
        <dbReference type="PROSITE-ProRule" id="PRU10141"/>
    </source>
</evidence>
<dbReference type="Pfam" id="PF00069">
    <property type="entry name" value="Pkinase"/>
    <property type="match status" value="1"/>
</dbReference>
<keyword evidence="6 7" id="KW-0067">ATP-binding</keyword>
<evidence type="ECO:0000256" key="4">
    <source>
        <dbReference type="ARBA" id="ARBA00022741"/>
    </source>
</evidence>
<accession>A0A235EM99</accession>
<dbReference type="GO" id="GO:0004674">
    <property type="term" value="F:protein serine/threonine kinase activity"/>
    <property type="evidence" value="ECO:0007669"/>
    <property type="project" value="UniProtKB-KW"/>
</dbReference>
<evidence type="ECO:0000313" key="11">
    <source>
        <dbReference type="EMBL" id="OYD50168.1"/>
    </source>
</evidence>
<dbReference type="EC" id="2.7.11.1" evidence="1"/>
<feature type="transmembrane region" description="Helical" evidence="9">
    <location>
        <begin position="390"/>
        <end position="410"/>
    </location>
</feature>
<feature type="transmembrane region" description="Helical" evidence="9">
    <location>
        <begin position="416"/>
        <end position="438"/>
    </location>
</feature>
<dbReference type="InterPro" id="IPR008271">
    <property type="entry name" value="Ser/Thr_kinase_AS"/>
</dbReference>
<proteinExistence type="predicted"/>
<sequence>MGRKSSARRLNVWRTDGFWSALAGLAAVALCVVTGLVQRLDLALYDAAIRTTTSAPLPEIAIVNIDDASLAALGPWPWSRDIHARLIDQLAASGAKTIVHTAYFTEPQSDRGLGHVRKIRELLAASGDNSPLATELSRIAADADQALDTDARLASAIQRAGNVLLASRYASAGTPTALPSQVRRSTLPDPGTFATPVQSAQHPVGNLGASAAAVGHLFPKVDEDGKTRRVPLLLRYDNAGIPALALLAAQHSLHLGASDVHIQDSPPGLRLGGLHIATDATAVMRPRVQAVPGDNPAFPTHSFSSVLDGKTPASSFKGKIVLVGSTTESLAPQGGQGPLYPVETLARTVSSIRLGLGVQQPTWGPWASGLVAAGALLYVALLAHRARAPVALGVGAALVLALAGAGWGLLHYAGLWVALALPATGLAAGIVASLLLGWKNGRGRAPSAEAAEADRMMGLALHGQGQLDMAFERLRKVPASDALLDNLYHLAEDFERKRNFAKAKAVYEHILRHNRQYKDTRSRYKRARAKADSGGPNSQPASVPPQGTPASPRLPGDATLGMPMLGRYQIDREIGKGAMGVVYLGRDPKIGRIVAIKTLALGQEFEGDALIDARARFFREAETAGRLQHPHIVTIFDAGEEHDLAYIAMEFLKGRDLAHACAKEHLLPVPTVLSIAACVADALDYAHAHNVVHRDIKPANIMFDSSTHAVKVTDFGIARITDSSKTRTGLVLGTPSFMSPEQLAGKKVDGRSDLYSLGISLFQLLTGTLPLRGASMTELMHKIASVDAPDIRELRPELSPAVARVVALALQKRPEARYQTGRQFAADLRQAAAGAAGAESPPAPETVVYDADRDATGHEMTDFQETVMDPPAVRGASAPPVSGAQ</sequence>
<feature type="transmembrane region" description="Helical" evidence="9">
    <location>
        <begin position="363"/>
        <end position="383"/>
    </location>
</feature>
<dbReference type="CDD" id="cd14014">
    <property type="entry name" value="STKc_PknB_like"/>
    <property type="match status" value="1"/>
</dbReference>
<keyword evidence="9" id="KW-1133">Transmembrane helix</keyword>
<feature type="region of interest" description="Disordered" evidence="8">
    <location>
        <begin position="518"/>
        <end position="558"/>
    </location>
</feature>
<feature type="binding site" evidence="7">
    <location>
        <position position="597"/>
    </location>
    <ligand>
        <name>ATP</name>
        <dbReference type="ChEBI" id="CHEBI:30616"/>
    </ligand>
</feature>
<keyword evidence="12" id="KW-1185">Reference proteome</keyword>
<dbReference type="OrthoDB" id="9791419at2"/>
<dbReference type="PANTHER" id="PTHR43289:SF6">
    <property type="entry name" value="SERINE_THREONINE-PROTEIN KINASE NEKL-3"/>
    <property type="match status" value="1"/>
</dbReference>
<dbReference type="EMBL" id="NOIG01000007">
    <property type="protein sequence ID" value="OYD50168.1"/>
    <property type="molecule type" value="Genomic_DNA"/>
</dbReference>
<dbReference type="InterPro" id="IPR000719">
    <property type="entry name" value="Prot_kinase_dom"/>
</dbReference>
<keyword evidence="2 11" id="KW-0723">Serine/threonine-protein kinase</keyword>
<evidence type="ECO:0000313" key="12">
    <source>
        <dbReference type="Proteomes" id="UP000215441"/>
    </source>
</evidence>
<reference evidence="11 12" key="1">
    <citation type="submission" date="2017-07" db="EMBL/GenBank/DDBJ databases">
        <title>Acidovorax KNDSW TSA 6 genome sequence and assembly.</title>
        <authorList>
            <person name="Mayilraj S."/>
        </authorList>
    </citation>
    <scope>NUCLEOTIDE SEQUENCE [LARGE SCALE GENOMIC DNA]</scope>
    <source>
        <strain evidence="11 12">KNDSW-TSA6</strain>
    </source>
</reference>
<dbReference type="SMART" id="SM01080">
    <property type="entry name" value="CHASE2"/>
    <property type="match status" value="1"/>
</dbReference>
<evidence type="ECO:0000256" key="9">
    <source>
        <dbReference type="SAM" id="Phobius"/>
    </source>
</evidence>
<keyword evidence="4 7" id="KW-0547">Nucleotide-binding</keyword>
<evidence type="ECO:0000256" key="3">
    <source>
        <dbReference type="ARBA" id="ARBA00022679"/>
    </source>
</evidence>
<dbReference type="SMART" id="SM00220">
    <property type="entry name" value="S_TKc"/>
    <property type="match status" value="1"/>
</dbReference>
<dbReference type="Pfam" id="PF05226">
    <property type="entry name" value="CHASE2"/>
    <property type="match status" value="1"/>
</dbReference>
<protein>
    <recommendedName>
        <fullName evidence="1">non-specific serine/threonine protein kinase</fullName>
        <ecNumber evidence="1">2.7.11.1</ecNumber>
    </recommendedName>
</protein>
<evidence type="ECO:0000256" key="5">
    <source>
        <dbReference type="ARBA" id="ARBA00022777"/>
    </source>
</evidence>
<dbReference type="GO" id="GO:0005524">
    <property type="term" value="F:ATP binding"/>
    <property type="evidence" value="ECO:0007669"/>
    <property type="project" value="UniProtKB-UniRule"/>
</dbReference>
<evidence type="ECO:0000256" key="6">
    <source>
        <dbReference type="ARBA" id="ARBA00022840"/>
    </source>
</evidence>
<keyword evidence="9" id="KW-0472">Membrane</keyword>
<gene>
    <name evidence="11" type="ORF">CBY09_11260</name>
</gene>
<dbReference type="PROSITE" id="PS00107">
    <property type="entry name" value="PROTEIN_KINASE_ATP"/>
    <property type="match status" value="1"/>
</dbReference>
<evidence type="ECO:0000256" key="8">
    <source>
        <dbReference type="SAM" id="MobiDB-lite"/>
    </source>
</evidence>
<evidence type="ECO:0000256" key="1">
    <source>
        <dbReference type="ARBA" id="ARBA00012513"/>
    </source>
</evidence>
<organism evidence="11 12">
    <name type="scientific">Acidovorax kalamii</name>
    <dbReference type="NCBI Taxonomy" id="2004485"/>
    <lineage>
        <taxon>Bacteria</taxon>
        <taxon>Pseudomonadati</taxon>
        <taxon>Pseudomonadota</taxon>
        <taxon>Betaproteobacteria</taxon>
        <taxon>Burkholderiales</taxon>
        <taxon>Comamonadaceae</taxon>
        <taxon>Acidovorax</taxon>
    </lineage>
</organism>
<dbReference type="PROSITE" id="PS50011">
    <property type="entry name" value="PROTEIN_KINASE_DOM"/>
    <property type="match status" value="1"/>
</dbReference>
<dbReference type="InterPro" id="IPR011009">
    <property type="entry name" value="Kinase-like_dom_sf"/>
</dbReference>
<evidence type="ECO:0000256" key="2">
    <source>
        <dbReference type="ARBA" id="ARBA00022527"/>
    </source>
</evidence>
<dbReference type="Gene3D" id="1.10.510.10">
    <property type="entry name" value="Transferase(Phosphotransferase) domain 1"/>
    <property type="match status" value="1"/>
</dbReference>
<dbReference type="AlphaFoldDB" id="A0A235EM99"/>
<dbReference type="PROSITE" id="PS00108">
    <property type="entry name" value="PROTEIN_KINASE_ST"/>
    <property type="match status" value="1"/>
</dbReference>
<comment type="caution">
    <text evidence="11">The sequence shown here is derived from an EMBL/GenBank/DDBJ whole genome shotgun (WGS) entry which is preliminary data.</text>
</comment>
<keyword evidence="3" id="KW-0808">Transferase</keyword>
<dbReference type="Gene3D" id="3.30.200.20">
    <property type="entry name" value="Phosphorylase Kinase, domain 1"/>
    <property type="match status" value="1"/>
</dbReference>
<name>A0A235EM99_9BURK</name>
<dbReference type="InterPro" id="IPR017441">
    <property type="entry name" value="Protein_kinase_ATP_BS"/>
</dbReference>
<keyword evidence="5 11" id="KW-0418">Kinase</keyword>
<dbReference type="SUPFAM" id="SSF56112">
    <property type="entry name" value="Protein kinase-like (PK-like)"/>
    <property type="match status" value="1"/>
</dbReference>
<keyword evidence="9" id="KW-0812">Transmembrane</keyword>
<dbReference type="FunFam" id="1.10.510.10:FF:000021">
    <property type="entry name" value="Serine/threonine protein kinase"/>
    <property type="match status" value="1"/>
</dbReference>
<dbReference type="InterPro" id="IPR007890">
    <property type="entry name" value="CHASE2"/>
</dbReference>
<feature type="region of interest" description="Disordered" evidence="8">
    <location>
        <begin position="833"/>
        <end position="885"/>
    </location>
</feature>
<feature type="domain" description="Protein kinase" evidence="10">
    <location>
        <begin position="568"/>
        <end position="833"/>
    </location>
</feature>